<accession>A0A7R9E3Z7</accession>
<organism evidence="1">
    <name type="scientific">Timema monikensis</name>
    <dbReference type="NCBI Taxonomy" id="170555"/>
    <lineage>
        <taxon>Eukaryota</taxon>
        <taxon>Metazoa</taxon>
        <taxon>Ecdysozoa</taxon>
        <taxon>Arthropoda</taxon>
        <taxon>Hexapoda</taxon>
        <taxon>Insecta</taxon>
        <taxon>Pterygota</taxon>
        <taxon>Neoptera</taxon>
        <taxon>Polyneoptera</taxon>
        <taxon>Phasmatodea</taxon>
        <taxon>Timematodea</taxon>
        <taxon>Timematoidea</taxon>
        <taxon>Timematidae</taxon>
        <taxon>Timema</taxon>
    </lineage>
</organism>
<sequence length="84" mass="9822">MEFFFKISNKYSLVSKISYLHSNDSTEEENMLLLAAVVEYEENLRVSEENIKTVRVSKKITYNGKYRYQNANFSARLLGAPLNY</sequence>
<name>A0A7R9E3Z7_9NEOP</name>
<dbReference type="EMBL" id="OB793083">
    <property type="protein sequence ID" value="CAD7426000.1"/>
    <property type="molecule type" value="Genomic_DNA"/>
</dbReference>
<proteinExistence type="predicted"/>
<reference evidence="1" key="1">
    <citation type="submission" date="2020-11" db="EMBL/GenBank/DDBJ databases">
        <authorList>
            <person name="Tran Van P."/>
        </authorList>
    </citation>
    <scope>NUCLEOTIDE SEQUENCE</scope>
</reference>
<dbReference type="AlphaFoldDB" id="A0A7R9E3Z7"/>
<gene>
    <name evidence="1" type="ORF">TMSB3V08_LOCUS2898</name>
</gene>
<evidence type="ECO:0000313" key="1">
    <source>
        <dbReference type="EMBL" id="CAD7426000.1"/>
    </source>
</evidence>
<protein>
    <submittedName>
        <fullName evidence="1">Uncharacterized protein</fullName>
    </submittedName>
</protein>